<dbReference type="Pfam" id="PF00172">
    <property type="entry name" value="Zn_clus"/>
    <property type="match status" value="1"/>
</dbReference>
<dbReference type="EMBL" id="MZNU01000266">
    <property type="protein sequence ID" value="OWP01618.1"/>
    <property type="molecule type" value="Genomic_DNA"/>
</dbReference>
<feature type="region of interest" description="Disordered" evidence="2">
    <location>
        <begin position="1"/>
        <end position="40"/>
    </location>
</feature>
<dbReference type="PROSITE" id="PS50048">
    <property type="entry name" value="ZN2_CY6_FUNGAL_2"/>
    <property type="match status" value="1"/>
</dbReference>
<organism evidence="4 5">
    <name type="scientific">Diplocarpon coronariae</name>
    <dbReference type="NCBI Taxonomy" id="2795749"/>
    <lineage>
        <taxon>Eukaryota</taxon>
        <taxon>Fungi</taxon>
        <taxon>Dikarya</taxon>
        <taxon>Ascomycota</taxon>
        <taxon>Pezizomycotina</taxon>
        <taxon>Leotiomycetes</taxon>
        <taxon>Helotiales</taxon>
        <taxon>Drepanopezizaceae</taxon>
        <taxon>Diplocarpon</taxon>
    </lineage>
</organism>
<dbReference type="GO" id="GO:0008270">
    <property type="term" value="F:zinc ion binding"/>
    <property type="evidence" value="ECO:0007669"/>
    <property type="project" value="InterPro"/>
</dbReference>
<dbReference type="GO" id="GO:0000981">
    <property type="term" value="F:DNA-binding transcription factor activity, RNA polymerase II-specific"/>
    <property type="evidence" value="ECO:0007669"/>
    <property type="project" value="InterPro"/>
</dbReference>
<feature type="compositionally biased region" description="Polar residues" evidence="2">
    <location>
        <begin position="103"/>
        <end position="113"/>
    </location>
</feature>
<dbReference type="InParanoid" id="A0A218Z0Z5"/>
<evidence type="ECO:0000259" key="3">
    <source>
        <dbReference type="PROSITE" id="PS50048"/>
    </source>
</evidence>
<dbReference type="OrthoDB" id="4222821at2759"/>
<name>A0A218Z0Z5_9HELO</name>
<evidence type="ECO:0000313" key="4">
    <source>
        <dbReference type="EMBL" id="OWP01618.1"/>
    </source>
</evidence>
<dbReference type="Gene3D" id="4.10.240.10">
    <property type="entry name" value="Zn(2)-C6 fungal-type DNA-binding domain"/>
    <property type="match status" value="1"/>
</dbReference>
<gene>
    <name evidence="4" type="ORF">B2J93_2134</name>
</gene>
<evidence type="ECO:0000256" key="2">
    <source>
        <dbReference type="SAM" id="MobiDB-lite"/>
    </source>
</evidence>
<accession>A0A218Z0Z5</accession>
<dbReference type="CDD" id="cd00067">
    <property type="entry name" value="GAL4"/>
    <property type="match status" value="1"/>
</dbReference>
<dbReference type="SMART" id="SM00066">
    <property type="entry name" value="GAL4"/>
    <property type="match status" value="1"/>
</dbReference>
<dbReference type="AlphaFoldDB" id="A0A218Z0Z5"/>
<dbReference type="SUPFAM" id="SSF57701">
    <property type="entry name" value="Zn2/Cys6 DNA-binding domain"/>
    <property type="match status" value="1"/>
</dbReference>
<comment type="caution">
    <text evidence="4">The sequence shown here is derived from an EMBL/GenBank/DDBJ whole genome shotgun (WGS) entry which is preliminary data.</text>
</comment>
<feature type="region of interest" description="Disordered" evidence="2">
    <location>
        <begin position="383"/>
        <end position="409"/>
    </location>
</feature>
<proteinExistence type="predicted"/>
<sequence>MLRDDRRPSSLIDLSRQARHKSEAAAMWSSPTQTQPEEPAPVKRFACDRCHDQKLRCTRPQDGEPCVRCQRAGVFCNVSLAQRTGRPRKASNNRPQPGRKSTPGGSPPSTIESGSEDGGEKQSAIPRRNSTDSLSAASSRSMPLPETSVPMSWDADAFASGASLEMAPSALPLQPYDQPLSTDDYADLLDCITDQAYFDRMDLSDLSEANYMAPLHEPEPNPKKRKCNAQHDVGVYAHHASMSPALPEGLSARISSFPDMDMPTGTPAITTPASDVSVPDLPPVRRLPSESTHSQTLAKLQAEIDACSERITHQARRMSTASTCYTTESQKLPEALGVLLSAAERFIELITCICQSFDSVVPSRSPPPSPWYQQPMEQQGGYFGSSKMCPSNSRSSSSTSLDPSLLGSPDSRALSTSTFYTMLKCHVRLLSAYDATLDAMSSRLLELEHLDMQASPLTSALSIGSFVVPFGAIIETLLHLQVISHQLERLKTAMHVNLRQLQPARPPPRPRSISSRLGLCRQGRSPGRARLNQYILVPSSPSVLVPLYLRDTRARRTCLLVRGTIQVQVPEEGAGEMIPHTTRRSSKSDNFRPSHDDCIGNTLSSAYRGEREMGFGRSGVSLPEANNGLLMPVADSPTSLPALPTRRGLIRSGGGSSRERRLRPEAGMGS</sequence>
<feature type="region of interest" description="Disordered" evidence="2">
    <location>
        <begin position="84"/>
        <end position="149"/>
    </location>
</feature>
<feature type="compositionally biased region" description="Low complexity" evidence="2">
    <location>
        <begin position="131"/>
        <end position="141"/>
    </location>
</feature>
<evidence type="ECO:0000256" key="1">
    <source>
        <dbReference type="ARBA" id="ARBA00023242"/>
    </source>
</evidence>
<dbReference type="PROSITE" id="PS00463">
    <property type="entry name" value="ZN2_CY6_FUNGAL_1"/>
    <property type="match status" value="1"/>
</dbReference>
<keyword evidence="1" id="KW-0539">Nucleus</keyword>
<keyword evidence="5" id="KW-1185">Reference proteome</keyword>
<feature type="domain" description="Zn(2)-C6 fungal-type" evidence="3">
    <location>
        <begin position="46"/>
        <end position="78"/>
    </location>
</feature>
<dbReference type="InterPro" id="IPR036864">
    <property type="entry name" value="Zn2-C6_fun-type_DNA-bd_sf"/>
</dbReference>
<protein>
    <recommendedName>
        <fullName evidence="3">Zn(2)-C6 fungal-type domain-containing protein</fullName>
    </recommendedName>
</protein>
<dbReference type="STRING" id="503106.A0A218Z0Z5"/>
<feature type="region of interest" description="Disordered" evidence="2">
    <location>
        <begin position="636"/>
        <end position="670"/>
    </location>
</feature>
<evidence type="ECO:0000313" key="5">
    <source>
        <dbReference type="Proteomes" id="UP000242519"/>
    </source>
</evidence>
<feature type="compositionally biased region" description="Low complexity" evidence="2">
    <location>
        <begin position="385"/>
        <end position="409"/>
    </location>
</feature>
<dbReference type="InterPro" id="IPR001138">
    <property type="entry name" value="Zn2Cys6_DnaBD"/>
</dbReference>
<dbReference type="Proteomes" id="UP000242519">
    <property type="component" value="Unassembled WGS sequence"/>
</dbReference>
<reference evidence="4 5" key="1">
    <citation type="submission" date="2017-04" db="EMBL/GenBank/DDBJ databases">
        <title>Draft genome sequence of Marssonina coronaria NL1: causal agent of apple blotch.</title>
        <authorList>
            <person name="Cheng Q."/>
        </authorList>
    </citation>
    <scope>NUCLEOTIDE SEQUENCE [LARGE SCALE GENOMIC DNA]</scope>
    <source>
        <strain evidence="4 5">NL1</strain>
    </source>
</reference>